<feature type="binding site" evidence="9">
    <location>
        <position position="82"/>
    </location>
    <ligand>
        <name>Zn(2+)</name>
        <dbReference type="ChEBI" id="CHEBI:29105"/>
    </ligand>
</feature>
<feature type="binding site" evidence="9">
    <location>
        <position position="35"/>
    </location>
    <ligand>
        <name>Zn(2+)</name>
        <dbReference type="ChEBI" id="CHEBI:29105"/>
    </ligand>
</feature>
<dbReference type="PANTHER" id="PTHR24404">
    <property type="entry name" value="ZINC FINGER PROTEIN"/>
    <property type="match status" value="1"/>
</dbReference>
<proteinExistence type="predicted"/>
<keyword evidence="6" id="KW-0238">DNA-binding</keyword>
<dbReference type="Pfam" id="PF07776">
    <property type="entry name" value="zf-AD"/>
    <property type="match status" value="1"/>
</dbReference>
<feature type="domain" description="ZAD" evidence="12">
    <location>
        <begin position="33"/>
        <end position="106"/>
    </location>
</feature>
<feature type="region of interest" description="Disordered" evidence="10">
    <location>
        <begin position="157"/>
        <end position="191"/>
    </location>
</feature>
<dbReference type="SUPFAM" id="SSF57667">
    <property type="entry name" value="beta-beta-alpha zinc fingers"/>
    <property type="match status" value="3"/>
</dbReference>
<feature type="binding site" evidence="9">
    <location>
        <position position="79"/>
    </location>
    <ligand>
        <name>Zn(2+)</name>
        <dbReference type="ChEBI" id="CHEBI:29105"/>
    </ligand>
</feature>
<dbReference type="Pfam" id="PF00096">
    <property type="entry name" value="zf-C2H2"/>
    <property type="match status" value="1"/>
</dbReference>
<accession>A0ABM1YLM3</accession>
<dbReference type="Gene3D" id="3.30.160.60">
    <property type="entry name" value="Classic Zinc Finger"/>
    <property type="match status" value="3"/>
</dbReference>
<keyword evidence="4 8" id="KW-0863">Zinc-finger</keyword>
<feature type="binding site" evidence="9">
    <location>
        <position position="38"/>
    </location>
    <ligand>
        <name>Zn(2+)</name>
        <dbReference type="ChEBI" id="CHEBI:29105"/>
    </ligand>
</feature>
<dbReference type="PROSITE" id="PS00028">
    <property type="entry name" value="ZINC_FINGER_C2H2_1"/>
    <property type="match status" value="4"/>
</dbReference>
<evidence type="ECO:0000256" key="7">
    <source>
        <dbReference type="ARBA" id="ARBA00023242"/>
    </source>
</evidence>
<dbReference type="InterPro" id="IPR012934">
    <property type="entry name" value="Znf_AD"/>
</dbReference>
<feature type="compositionally biased region" description="Polar residues" evidence="10">
    <location>
        <begin position="1"/>
        <end position="16"/>
    </location>
</feature>
<evidence type="ECO:0000256" key="8">
    <source>
        <dbReference type="PROSITE-ProRule" id="PRU00042"/>
    </source>
</evidence>
<comment type="subcellular location">
    <subcellularLocation>
        <location evidence="1">Nucleus</location>
    </subcellularLocation>
</comment>
<dbReference type="InterPro" id="IPR013087">
    <property type="entry name" value="Znf_C2H2_type"/>
</dbReference>
<feature type="domain" description="C2H2-type" evidence="11">
    <location>
        <begin position="322"/>
        <end position="351"/>
    </location>
</feature>
<dbReference type="PROSITE" id="PS50157">
    <property type="entry name" value="ZINC_FINGER_C2H2_2"/>
    <property type="match status" value="3"/>
</dbReference>
<dbReference type="EnsemblMetazoa" id="AALFPA23_010275.R14326">
    <property type="protein sequence ID" value="AALFPA23_010275.P14326"/>
    <property type="gene ID" value="AALFPA23_010275"/>
</dbReference>
<keyword evidence="14" id="KW-1185">Reference proteome</keyword>
<dbReference type="PANTHER" id="PTHR24404:SF110">
    <property type="entry name" value="C2H2-TYPE DOMAIN-CONTAINING PROTEIN"/>
    <property type="match status" value="1"/>
</dbReference>
<reference evidence="14" key="1">
    <citation type="journal article" date="2015" name="Proc. Natl. Acad. Sci. U.S.A.">
        <title>Genome sequence of the Asian Tiger mosquito, Aedes albopictus, reveals insights into its biology, genetics, and evolution.</title>
        <authorList>
            <person name="Chen X.G."/>
            <person name="Jiang X."/>
            <person name="Gu J."/>
            <person name="Xu M."/>
            <person name="Wu Y."/>
            <person name="Deng Y."/>
            <person name="Zhang C."/>
            <person name="Bonizzoni M."/>
            <person name="Dermauw W."/>
            <person name="Vontas J."/>
            <person name="Armbruster P."/>
            <person name="Huang X."/>
            <person name="Yang Y."/>
            <person name="Zhang H."/>
            <person name="He W."/>
            <person name="Peng H."/>
            <person name="Liu Y."/>
            <person name="Wu K."/>
            <person name="Chen J."/>
            <person name="Lirakis M."/>
            <person name="Topalis P."/>
            <person name="Van Leeuwen T."/>
            <person name="Hall A.B."/>
            <person name="Jiang X."/>
            <person name="Thorpe C."/>
            <person name="Mueller R.L."/>
            <person name="Sun C."/>
            <person name="Waterhouse R.M."/>
            <person name="Yan G."/>
            <person name="Tu Z.J."/>
            <person name="Fang X."/>
            <person name="James A.A."/>
        </authorList>
    </citation>
    <scope>NUCLEOTIDE SEQUENCE [LARGE SCALE GENOMIC DNA]</scope>
    <source>
        <strain evidence="14">Foshan</strain>
    </source>
</reference>
<evidence type="ECO:0008006" key="15">
    <source>
        <dbReference type="Google" id="ProtNLM"/>
    </source>
</evidence>
<keyword evidence="7" id="KW-0539">Nucleus</keyword>
<evidence type="ECO:0000256" key="6">
    <source>
        <dbReference type="ARBA" id="ARBA00023125"/>
    </source>
</evidence>
<evidence type="ECO:0000313" key="13">
    <source>
        <dbReference type="EnsemblMetazoa" id="AALFPA23_010275.P14326"/>
    </source>
</evidence>
<keyword evidence="2 9" id="KW-0479">Metal-binding</keyword>
<sequence length="471" mass="54133">MSRRSATASEVETPATNEPKRASNKRPYTRKSLLCRLCLRVLPKEQLPEIFTYTFNLSKAIRLAVGTEVSKKDRSVRICYCCLELVQVVNDFRGTCERAEVLFTQNVEFAGDAFWQDESDQQMFDKCRTMVEKYKAKVEDLLARKLEIICDIKPETELEESASPESETVERSVVIQVDPVEIDEEGNIVKQEPDEPLYLDEEHLEQPSGSEQDFDGSELDDPDYVEEQNGEQNEGEDSKTKQCEKIQALDPDAPPRRRRGRPSLPEEMLKRRRRQPGEPRRRPGPKNHFKLPPQSICEICGVMVSRENQERHRNEHLGHRPYACTVEGCTHAFTSKSGLHGHLARHADRDNVYDCDICGKKIKTKSSLHRHKKLHTAEKPHGCDICGKRFWRRAYLNHHATVHTGVAKFPCEYCGFVFKNKYWRSFHIKQKHVAKGEAPRYEALDELPENGEMAEVAEDGLEMGQIIELDG</sequence>
<feature type="domain" description="C2H2-type" evidence="11">
    <location>
        <begin position="381"/>
        <end position="408"/>
    </location>
</feature>
<feature type="region of interest" description="Disordered" evidence="10">
    <location>
        <begin position="204"/>
        <end position="290"/>
    </location>
</feature>
<organism evidence="13 14">
    <name type="scientific">Aedes albopictus</name>
    <name type="common">Asian tiger mosquito</name>
    <name type="synonym">Stegomyia albopicta</name>
    <dbReference type="NCBI Taxonomy" id="7160"/>
    <lineage>
        <taxon>Eukaryota</taxon>
        <taxon>Metazoa</taxon>
        <taxon>Ecdysozoa</taxon>
        <taxon>Arthropoda</taxon>
        <taxon>Hexapoda</taxon>
        <taxon>Insecta</taxon>
        <taxon>Pterygota</taxon>
        <taxon>Neoptera</taxon>
        <taxon>Endopterygota</taxon>
        <taxon>Diptera</taxon>
        <taxon>Nematocera</taxon>
        <taxon>Culicoidea</taxon>
        <taxon>Culicidae</taxon>
        <taxon>Culicinae</taxon>
        <taxon>Aedini</taxon>
        <taxon>Aedes</taxon>
        <taxon>Stegomyia</taxon>
    </lineage>
</organism>
<name>A0ABM1YLM3_AEDAL</name>
<feature type="region of interest" description="Disordered" evidence="10">
    <location>
        <begin position="1"/>
        <end position="25"/>
    </location>
</feature>
<keyword evidence="5 9" id="KW-0862">Zinc</keyword>
<dbReference type="GeneID" id="109432380"/>
<dbReference type="InterPro" id="IPR036236">
    <property type="entry name" value="Znf_C2H2_sf"/>
</dbReference>
<evidence type="ECO:0000256" key="9">
    <source>
        <dbReference type="PROSITE-ProRule" id="PRU01263"/>
    </source>
</evidence>
<feature type="domain" description="C2H2-type" evidence="11">
    <location>
        <begin position="353"/>
        <end position="380"/>
    </location>
</feature>
<dbReference type="SMART" id="SM00868">
    <property type="entry name" value="zf-AD"/>
    <property type="match status" value="1"/>
</dbReference>
<evidence type="ECO:0000313" key="14">
    <source>
        <dbReference type="Proteomes" id="UP000069940"/>
    </source>
</evidence>
<dbReference type="SMART" id="SM00355">
    <property type="entry name" value="ZnF_C2H2"/>
    <property type="match status" value="5"/>
</dbReference>
<reference evidence="13" key="2">
    <citation type="submission" date="2025-05" db="UniProtKB">
        <authorList>
            <consortium name="EnsemblMetazoa"/>
        </authorList>
    </citation>
    <scope>IDENTIFICATION</scope>
    <source>
        <strain evidence="13">Foshan</strain>
    </source>
</reference>
<evidence type="ECO:0000259" key="11">
    <source>
        <dbReference type="PROSITE" id="PS50157"/>
    </source>
</evidence>
<evidence type="ECO:0000256" key="2">
    <source>
        <dbReference type="ARBA" id="ARBA00022723"/>
    </source>
</evidence>
<dbReference type="Proteomes" id="UP000069940">
    <property type="component" value="Unassembled WGS sequence"/>
</dbReference>
<evidence type="ECO:0000256" key="3">
    <source>
        <dbReference type="ARBA" id="ARBA00022737"/>
    </source>
</evidence>
<evidence type="ECO:0000256" key="10">
    <source>
        <dbReference type="SAM" id="MobiDB-lite"/>
    </source>
</evidence>
<dbReference type="RefSeq" id="XP_019564284.2">
    <property type="nucleotide sequence ID" value="XM_019708739.3"/>
</dbReference>
<evidence type="ECO:0000256" key="1">
    <source>
        <dbReference type="ARBA" id="ARBA00004123"/>
    </source>
</evidence>
<dbReference type="InterPro" id="IPR050589">
    <property type="entry name" value="Ikaros_C2H2-ZF"/>
</dbReference>
<dbReference type="PROSITE" id="PS51915">
    <property type="entry name" value="ZAD"/>
    <property type="match status" value="1"/>
</dbReference>
<feature type="compositionally biased region" description="Acidic residues" evidence="10">
    <location>
        <begin position="212"/>
        <end position="235"/>
    </location>
</feature>
<evidence type="ECO:0000256" key="5">
    <source>
        <dbReference type="ARBA" id="ARBA00022833"/>
    </source>
</evidence>
<protein>
    <recommendedName>
        <fullName evidence="15">C2h2-type zn-finger protein</fullName>
    </recommendedName>
</protein>
<keyword evidence="3" id="KW-0677">Repeat</keyword>
<evidence type="ECO:0000256" key="4">
    <source>
        <dbReference type="ARBA" id="ARBA00022771"/>
    </source>
</evidence>
<evidence type="ECO:0000259" key="12">
    <source>
        <dbReference type="PROSITE" id="PS51915"/>
    </source>
</evidence>